<keyword evidence="3" id="KW-1185">Reference proteome</keyword>
<dbReference type="AlphaFoldDB" id="A0A3S5B9V2"/>
<organism evidence="2 3">
    <name type="scientific">Protopolystoma xenopodis</name>
    <dbReference type="NCBI Taxonomy" id="117903"/>
    <lineage>
        <taxon>Eukaryota</taxon>
        <taxon>Metazoa</taxon>
        <taxon>Spiralia</taxon>
        <taxon>Lophotrochozoa</taxon>
        <taxon>Platyhelminthes</taxon>
        <taxon>Monogenea</taxon>
        <taxon>Polyopisthocotylea</taxon>
        <taxon>Polystomatidea</taxon>
        <taxon>Polystomatidae</taxon>
        <taxon>Protopolystoma</taxon>
    </lineage>
</organism>
<sequence length="211" mass="24178">MSLKSLTDALNKLRGDLIGQAEQVIPVAMAAPLLSAVPDPRPRSDGPEGNEALGKPFGPPRGSLKQELQRVTQERDEAKLESDKKENRLKKLKADLEALENENKLMKGQLERLKRLRGISQDDPLRQQSEQLRRQVKTLEEELQRAKSQPEKPYIEGKSEQDNNFNQWSATKRQEAELKKLRQQMNSKVEELAKLRERLNLTQNALERANR</sequence>
<accession>A0A3S5B9V2</accession>
<name>A0A3S5B9V2_9PLAT</name>
<feature type="compositionally biased region" description="Basic and acidic residues" evidence="1">
    <location>
        <begin position="72"/>
        <end position="86"/>
    </location>
</feature>
<comment type="caution">
    <text evidence="2">The sequence shown here is derived from an EMBL/GenBank/DDBJ whole genome shotgun (WGS) entry which is preliminary data.</text>
</comment>
<gene>
    <name evidence="2" type="ORF">PXEA_LOCUS31424</name>
</gene>
<protein>
    <submittedName>
        <fullName evidence="2">Uncharacterized protein</fullName>
    </submittedName>
</protein>
<evidence type="ECO:0000313" key="3">
    <source>
        <dbReference type="Proteomes" id="UP000784294"/>
    </source>
</evidence>
<proteinExistence type="predicted"/>
<feature type="region of interest" description="Disordered" evidence="1">
    <location>
        <begin position="36"/>
        <end position="86"/>
    </location>
</feature>
<evidence type="ECO:0000313" key="2">
    <source>
        <dbReference type="EMBL" id="VEL37984.1"/>
    </source>
</evidence>
<feature type="compositionally biased region" description="Basic and acidic residues" evidence="1">
    <location>
        <begin position="144"/>
        <end position="161"/>
    </location>
</feature>
<evidence type="ECO:0000256" key="1">
    <source>
        <dbReference type="SAM" id="MobiDB-lite"/>
    </source>
</evidence>
<feature type="region of interest" description="Disordered" evidence="1">
    <location>
        <begin position="144"/>
        <end position="171"/>
    </location>
</feature>
<feature type="compositionally biased region" description="Polar residues" evidence="1">
    <location>
        <begin position="162"/>
        <end position="171"/>
    </location>
</feature>
<reference evidence="2" key="1">
    <citation type="submission" date="2018-11" db="EMBL/GenBank/DDBJ databases">
        <authorList>
            <consortium name="Pathogen Informatics"/>
        </authorList>
    </citation>
    <scope>NUCLEOTIDE SEQUENCE</scope>
</reference>
<dbReference type="Proteomes" id="UP000784294">
    <property type="component" value="Unassembled WGS sequence"/>
</dbReference>
<dbReference type="EMBL" id="CAAALY010256518">
    <property type="protein sequence ID" value="VEL37984.1"/>
    <property type="molecule type" value="Genomic_DNA"/>
</dbReference>